<accession>A0A2I4FIJ7</accession>
<comment type="similarity">
    <text evidence="1">Belongs to the helicase family.</text>
</comment>
<protein>
    <recommendedName>
        <fullName evidence="1">ATP-dependent DNA helicase</fullName>
        <ecNumber evidence="1">5.6.2.3</ecNumber>
    </recommendedName>
</protein>
<keyword evidence="1" id="KW-0227">DNA damage</keyword>
<dbReference type="GO" id="GO:0043139">
    <property type="term" value="F:5'-3' DNA helicase activity"/>
    <property type="evidence" value="ECO:0007669"/>
    <property type="project" value="UniProtKB-EC"/>
</dbReference>
<sequence>MGRDINSFHLIDQNIHFVENEFLSREIDDELAVPIPEEDILASTLLNSEQQNVYNSVLRKVLSNETATFFIDGSGGTGKTFIYKTLLATIRSKQLVVLATVSSGVAVSILPGGQTAHSRFKISLDINKNVICDVSKQNELAKLLQKARLIIWDEAFMSRKEAIEALDKRLKDINDSELSFGGKVVVFGGDFHQILPMVQKGTRQQQIDASLVSSYLWQTLTKFHLTENMRARLDLNFSKYILELGNEMPPITIDELVRIPAAMLITYENDATSLNHLVDVVFHDICDYSVNISTMMNRAILTPKNAYVDEINTLLIQKFPGELKRYYNFDESIDASEQAVMEDFLNILTPNGLPPHELLLKQNCPIMLLRNINPSEGLCNGT</sequence>
<evidence type="ECO:0000256" key="1">
    <source>
        <dbReference type="RuleBase" id="RU363044"/>
    </source>
</evidence>
<dbReference type="GO" id="GO:0006281">
    <property type="term" value="P:DNA repair"/>
    <property type="evidence" value="ECO:0007669"/>
    <property type="project" value="UniProtKB-KW"/>
</dbReference>
<organism evidence="4 5">
    <name type="scientific">Juglans regia</name>
    <name type="common">English walnut</name>
    <dbReference type="NCBI Taxonomy" id="51240"/>
    <lineage>
        <taxon>Eukaryota</taxon>
        <taxon>Viridiplantae</taxon>
        <taxon>Streptophyta</taxon>
        <taxon>Embryophyta</taxon>
        <taxon>Tracheophyta</taxon>
        <taxon>Spermatophyta</taxon>
        <taxon>Magnoliopsida</taxon>
        <taxon>eudicotyledons</taxon>
        <taxon>Gunneridae</taxon>
        <taxon>Pentapetalae</taxon>
        <taxon>rosids</taxon>
        <taxon>fabids</taxon>
        <taxon>Fagales</taxon>
        <taxon>Juglandaceae</taxon>
        <taxon>Juglans</taxon>
    </lineage>
</organism>
<evidence type="ECO:0000259" key="2">
    <source>
        <dbReference type="Pfam" id="PF05970"/>
    </source>
</evidence>
<dbReference type="InterPro" id="IPR049163">
    <property type="entry name" value="Pif1-like_2B_dom"/>
</dbReference>
<proteinExistence type="inferred from homology"/>
<dbReference type="SUPFAM" id="SSF52540">
    <property type="entry name" value="P-loop containing nucleoside triphosphate hydrolases"/>
    <property type="match status" value="2"/>
</dbReference>
<keyword evidence="1" id="KW-0234">DNA repair</keyword>
<comment type="catalytic activity">
    <reaction evidence="1">
        <text>ATP + H2O = ADP + phosphate + H(+)</text>
        <dbReference type="Rhea" id="RHEA:13065"/>
        <dbReference type="ChEBI" id="CHEBI:15377"/>
        <dbReference type="ChEBI" id="CHEBI:15378"/>
        <dbReference type="ChEBI" id="CHEBI:30616"/>
        <dbReference type="ChEBI" id="CHEBI:43474"/>
        <dbReference type="ChEBI" id="CHEBI:456216"/>
        <dbReference type="EC" id="5.6.2.3"/>
    </reaction>
</comment>
<feature type="domain" description="DNA helicase Pif1-like DEAD-box helicase" evidence="2">
    <location>
        <begin position="46"/>
        <end position="240"/>
    </location>
</feature>
<dbReference type="GO" id="GO:0016887">
    <property type="term" value="F:ATP hydrolysis activity"/>
    <property type="evidence" value="ECO:0007669"/>
    <property type="project" value="RHEA"/>
</dbReference>
<dbReference type="Pfam" id="PF05970">
    <property type="entry name" value="PIF1"/>
    <property type="match status" value="1"/>
</dbReference>
<reference evidence="5" key="1">
    <citation type="submission" date="2025-08" db="UniProtKB">
        <authorList>
            <consortium name="RefSeq"/>
        </authorList>
    </citation>
    <scope>IDENTIFICATION</scope>
    <source>
        <tissue evidence="5">Leaves</tissue>
    </source>
</reference>
<dbReference type="Proteomes" id="UP000235220">
    <property type="component" value="Chromosome 8"/>
</dbReference>
<feature type="domain" description="DNA helicase Pif1-like 2B" evidence="3">
    <location>
        <begin position="343"/>
        <end position="382"/>
    </location>
</feature>
<dbReference type="GO" id="GO:0000723">
    <property type="term" value="P:telomere maintenance"/>
    <property type="evidence" value="ECO:0007669"/>
    <property type="project" value="InterPro"/>
</dbReference>
<dbReference type="EC" id="5.6.2.3" evidence="1"/>
<dbReference type="KEGG" id="jre:108999134"/>
<comment type="cofactor">
    <cofactor evidence="1">
        <name>Mg(2+)</name>
        <dbReference type="ChEBI" id="CHEBI:18420"/>
    </cofactor>
</comment>
<keyword evidence="1" id="KW-0347">Helicase</keyword>
<dbReference type="GO" id="GO:0006310">
    <property type="term" value="P:DNA recombination"/>
    <property type="evidence" value="ECO:0007669"/>
    <property type="project" value="UniProtKB-KW"/>
</dbReference>
<dbReference type="Gramene" id="Jr08_19550_p1">
    <property type="protein sequence ID" value="cds.Jr08_19550_p1"/>
    <property type="gene ID" value="Jr08_19550"/>
</dbReference>
<evidence type="ECO:0000313" key="5">
    <source>
        <dbReference type="RefSeq" id="XP_018831474.1"/>
    </source>
</evidence>
<dbReference type="Gene3D" id="3.40.50.300">
    <property type="entry name" value="P-loop containing nucleotide triphosphate hydrolases"/>
    <property type="match status" value="1"/>
</dbReference>
<dbReference type="GO" id="GO:0005524">
    <property type="term" value="F:ATP binding"/>
    <property type="evidence" value="ECO:0007669"/>
    <property type="project" value="UniProtKB-KW"/>
</dbReference>
<evidence type="ECO:0000259" key="3">
    <source>
        <dbReference type="Pfam" id="PF21530"/>
    </source>
</evidence>
<keyword evidence="1" id="KW-0547">Nucleotide-binding</keyword>
<dbReference type="STRING" id="51240.A0A2I4FIJ7"/>
<dbReference type="OrthoDB" id="1929541at2759"/>
<keyword evidence="1" id="KW-0067">ATP-binding</keyword>
<dbReference type="RefSeq" id="XP_018831474.1">
    <property type="nucleotide sequence ID" value="XM_018975929.1"/>
</dbReference>
<dbReference type="Pfam" id="PF21530">
    <property type="entry name" value="Pif1_2B_dom"/>
    <property type="match status" value="1"/>
</dbReference>
<dbReference type="AlphaFoldDB" id="A0A2I4FIJ7"/>
<gene>
    <name evidence="5" type="primary">LOC108999134</name>
</gene>
<dbReference type="PANTHER" id="PTHR10492">
    <property type="match status" value="1"/>
</dbReference>
<evidence type="ECO:0000313" key="4">
    <source>
        <dbReference type="Proteomes" id="UP000235220"/>
    </source>
</evidence>
<keyword evidence="1" id="KW-0378">Hydrolase</keyword>
<dbReference type="PANTHER" id="PTHR10492:SF94">
    <property type="entry name" value="ATP-DEPENDENT DNA HELICASE"/>
    <property type="match status" value="1"/>
</dbReference>
<keyword evidence="1" id="KW-0233">DNA recombination</keyword>
<dbReference type="InterPro" id="IPR027417">
    <property type="entry name" value="P-loop_NTPase"/>
</dbReference>
<keyword evidence="4" id="KW-1185">Reference proteome</keyword>
<dbReference type="InterPro" id="IPR010285">
    <property type="entry name" value="DNA_helicase_pif1-like_DEAD"/>
</dbReference>
<dbReference type="GeneID" id="108999134"/>
<name>A0A2I4FIJ7_JUGRE</name>